<accession>A0ABQ9HUB7</accession>
<sequence length="301" mass="33519">MEEREISQEGDRPLHYCNEGEQIKFHINVGPTMTEWLDRSLPIKAIRVQSPAGSPDFRMYESAGRCRWSAGFLWDLQFPPPLHSGAAPFLPHFILVSSQYHWLGHSPPTWANRARFPSAGGLPFPKSFHPGAAPYSLRFTNIGSRGLDECGSAARLFLSLSLARSELLLRLRQGKTACACVCARAGLQFVGRQSRTGSSQWRRGCECVPTWGLTAPETAPYPPSSINAHRIHRVFAEFRVRAVVCLTNERLACHKRNETVVEPTSCVISCCYRSNVGDTELPGNIHHCLAIVVAMLTYDQT</sequence>
<keyword evidence="2" id="KW-1185">Reference proteome</keyword>
<proteinExistence type="predicted"/>
<protein>
    <submittedName>
        <fullName evidence="1">Uncharacterized protein</fullName>
    </submittedName>
</protein>
<dbReference type="EMBL" id="JARBHB010000003">
    <property type="protein sequence ID" value="KAJ8887986.1"/>
    <property type="molecule type" value="Genomic_DNA"/>
</dbReference>
<comment type="caution">
    <text evidence="1">The sequence shown here is derived from an EMBL/GenBank/DDBJ whole genome shotgun (WGS) entry which is preliminary data.</text>
</comment>
<evidence type="ECO:0000313" key="2">
    <source>
        <dbReference type="Proteomes" id="UP001159363"/>
    </source>
</evidence>
<organism evidence="1 2">
    <name type="scientific">Dryococelus australis</name>
    <dbReference type="NCBI Taxonomy" id="614101"/>
    <lineage>
        <taxon>Eukaryota</taxon>
        <taxon>Metazoa</taxon>
        <taxon>Ecdysozoa</taxon>
        <taxon>Arthropoda</taxon>
        <taxon>Hexapoda</taxon>
        <taxon>Insecta</taxon>
        <taxon>Pterygota</taxon>
        <taxon>Neoptera</taxon>
        <taxon>Polyneoptera</taxon>
        <taxon>Phasmatodea</taxon>
        <taxon>Verophasmatodea</taxon>
        <taxon>Anareolatae</taxon>
        <taxon>Phasmatidae</taxon>
        <taxon>Eurycanthinae</taxon>
        <taxon>Dryococelus</taxon>
    </lineage>
</organism>
<gene>
    <name evidence="1" type="ORF">PR048_007471</name>
</gene>
<name>A0ABQ9HUB7_9NEOP</name>
<dbReference type="Proteomes" id="UP001159363">
    <property type="component" value="Chromosome 3"/>
</dbReference>
<evidence type="ECO:0000313" key="1">
    <source>
        <dbReference type="EMBL" id="KAJ8887986.1"/>
    </source>
</evidence>
<reference evidence="1 2" key="1">
    <citation type="submission" date="2023-02" db="EMBL/GenBank/DDBJ databases">
        <title>LHISI_Scaffold_Assembly.</title>
        <authorList>
            <person name="Stuart O.P."/>
            <person name="Cleave R."/>
            <person name="Magrath M.J.L."/>
            <person name="Mikheyev A.S."/>
        </authorList>
    </citation>
    <scope>NUCLEOTIDE SEQUENCE [LARGE SCALE GENOMIC DNA]</scope>
    <source>
        <strain evidence="1">Daus_M_001</strain>
        <tissue evidence="1">Leg muscle</tissue>
    </source>
</reference>